<reference evidence="2" key="1">
    <citation type="submission" date="2022-11" db="UniProtKB">
        <authorList>
            <consortium name="WormBaseParasite"/>
        </authorList>
    </citation>
    <scope>IDENTIFICATION</scope>
</reference>
<protein>
    <submittedName>
        <fullName evidence="2">Uncharacterized protein</fullName>
    </submittedName>
</protein>
<keyword evidence="1" id="KW-1185">Reference proteome</keyword>
<dbReference type="Proteomes" id="UP000887566">
    <property type="component" value="Unplaced"/>
</dbReference>
<accession>A0A914W7W2</accession>
<evidence type="ECO:0000313" key="2">
    <source>
        <dbReference type="WBParaSite" id="PSAMB.scaffold3366size18574.g21195.t1"/>
    </source>
</evidence>
<sequence length="42" mass="4730">MTKKLKKSIKDGITLDLFGKIQPEFNETAELPKGVTLTRLEP</sequence>
<organism evidence="1 2">
    <name type="scientific">Plectus sambesii</name>
    <dbReference type="NCBI Taxonomy" id="2011161"/>
    <lineage>
        <taxon>Eukaryota</taxon>
        <taxon>Metazoa</taxon>
        <taxon>Ecdysozoa</taxon>
        <taxon>Nematoda</taxon>
        <taxon>Chromadorea</taxon>
        <taxon>Plectida</taxon>
        <taxon>Plectina</taxon>
        <taxon>Plectoidea</taxon>
        <taxon>Plectidae</taxon>
        <taxon>Plectus</taxon>
    </lineage>
</organism>
<name>A0A914W7W2_9BILA</name>
<evidence type="ECO:0000313" key="1">
    <source>
        <dbReference type="Proteomes" id="UP000887566"/>
    </source>
</evidence>
<proteinExistence type="predicted"/>
<dbReference type="AlphaFoldDB" id="A0A914W7W2"/>
<dbReference type="WBParaSite" id="PSAMB.scaffold3366size18574.g21195.t1">
    <property type="protein sequence ID" value="PSAMB.scaffold3366size18574.g21195.t1"/>
    <property type="gene ID" value="PSAMB.scaffold3366size18574.g21195"/>
</dbReference>